<reference evidence="2" key="1">
    <citation type="submission" date="2014-03" db="EMBL/GenBank/DDBJ databases">
        <authorList>
            <person name="Aksoy S."/>
            <person name="Warren W."/>
            <person name="Wilson R.K."/>
        </authorList>
    </citation>
    <scope>NUCLEOTIDE SEQUENCE [LARGE SCALE GENOMIC DNA]</scope>
    <source>
        <strain evidence="2">IAEA</strain>
    </source>
</reference>
<protein>
    <submittedName>
        <fullName evidence="1">Uncharacterized protein</fullName>
    </submittedName>
</protein>
<proteinExistence type="predicted"/>
<accession>A0A1A9Z9A2</accession>
<dbReference type="Proteomes" id="UP000092445">
    <property type="component" value="Unassembled WGS sequence"/>
</dbReference>
<evidence type="ECO:0000313" key="1">
    <source>
        <dbReference type="EnsemblMetazoa" id="GPAI007680-PA"/>
    </source>
</evidence>
<dbReference type="EnsemblMetazoa" id="GPAI007680-RA">
    <property type="protein sequence ID" value="GPAI007680-PA"/>
    <property type="gene ID" value="GPAI007680"/>
</dbReference>
<dbReference type="AlphaFoldDB" id="A0A1A9Z9A2"/>
<sequence length="115" mass="13255">MVMTANSTINAAVVKMMENDLRKIVLNSFHCASLVMLEPALLSVAEKAISQRSHQNNFYLRKIIDKVHNSTQYCLYMPLQCVYIPQFQLKSSEKSRLRHTCLHFSLITHRNINAC</sequence>
<keyword evidence="2" id="KW-1185">Reference proteome</keyword>
<reference evidence="1" key="2">
    <citation type="submission" date="2020-05" db="UniProtKB">
        <authorList>
            <consortium name="EnsemblMetazoa"/>
        </authorList>
    </citation>
    <scope>IDENTIFICATION</scope>
    <source>
        <strain evidence="1">IAEA</strain>
    </source>
</reference>
<organism evidence="1 2">
    <name type="scientific">Glossina pallidipes</name>
    <name type="common">Tsetse fly</name>
    <dbReference type="NCBI Taxonomy" id="7398"/>
    <lineage>
        <taxon>Eukaryota</taxon>
        <taxon>Metazoa</taxon>
        <taxon>Ecdysozoa</taxon>
        <taxon>Arthropoda</taxon>
        <taxon>Hexapoda</taxon>
        <taxon>Insecta</taxon>
        <taxon>Pterygota</taxon>
        <taxon>Neoptera</taxon>
        <taxon>Endopterygota</taxon>
        <taxon>Diptera</taxon>
        <taxon>Brachycera</taxon>
        <taxon>Muscomorpha</taxon>
        <taxon>Hippoboscoidea</taxon>
        <taxon>Glossinidae</taxon>
        <taxon>Glossina</taxon>
    </lineage>
</organism>
<evidence type="ECO:0000313" key="2">
    <source>
        <dbReference type="Proteomes" id="UP000092445"/>
    </source>
</evidence>
<dbReference type="VEuPathDB" id="VectorBase:GPAI007680"/>
<name>A0A1A9Z9A2_GLOPL</name>